<feature type="non-terminal residue" evidence="2">
    <location>
        <position position="105"/>
    </location>
</feature>
<feature type="transmembrane region" description="Helical" evidence="1">
    <location>
        <begin position="41"/>
        <end position="63"/>
    </location>
</feature>
<accession>A0A653D188</accession>
<proteinExistence type="predicted"/>
<dbReference type="Proteomes" id="UP000410492">
    <property type="component" value="Unassembled WGS sequence"/>
</dbReference>
<dbReference type="AlphaFoldDB" id="A0A653D188"/>
<keyword evidence="1" id="KW-1133">Transmembrane helix</keyword>
<protein>
    <submittedName>
        <fullName evidence="2">Uncharacterized protein</fullName>
    </submittedName>
</protein>
<keyword evidence="1" id="KW-0812">Transmembrane</keyword>
<sequence length="105" mass="12165">MFISGISRLVLLIVHRKKLRHILAAIDHFWMKNDQVDSNDVYVKLMFQCYAFNTVVCIAYFLAQMAILGGPASFPSYVPVWTPFYVVYIYETFLVMTGFILPVVF</sequence>
<evidence type="ECO:0000313" key="2">
    <source>
        <dbReference type="EMBL" id="VEN53909.1"/>
    </source>
</evidence>
<feature type="transmembrane region" description="Helical" evidence="1">
    <location>
        <begin position="83"/>
        <end position="104"/>
    </location>
</feature>
<name>A0A653D188_CALMS</name>
<keyword evidence="3" id="KW-1185">Reference proteome</keyword>
<gene>
    <name evidence="2" type="ORF">CALMAC_LOCUS13560</name>
</gene>
<keyword evidence="1" id="KW-0472">Membrane</keyword>
<organism evidence="2 3">
    <name type="scientific">Callosobruchus maculatus</name>
    <name type="common">Southern cowpea weevil</name>
    <name type="synonym">Pulse bruchid</name>
    <dbReference type="NCBI Taxonomy" id="64391"/>
    <lineage>
        <taxon>Eukaryota</taxon>
        <taxon>Metazoa</taxon>
        <taxon>Ecdysozoa</taxon>
        <taxon>Arthropoda</taxon>
        <taxon>Hexapoda</taxon>
        <taxon>Insecta</taxon>
        <taxon>Pterygota</taxon>
        <taxon>Neoptera</taxon>
        <taxon>Endopterygota</taxon>
        <taxon>Coleoptera</taxon>
        <taxon>Polyphaga</taxon>
        <taxon>Cucujiformia</taxon>
        <taxon>Chrysomeloidea</taxon>
        <taxon>Chrysomelidae</taxon>
        <taxon>Bruchinae</taxon>
        <taxon>Bruchini</taxon>
        <taxon>Callosobruchus</taxon>
    </lineage>
</organism>
<evidence type="ECO:0000256" key="1">
    <source>
        <dbReference type="SAM" id="Phobius"/>
    </source>
</evidence>
<dbReference type="EMBL" id="CAACVG010009696">
    <property type="protein sequence ID" value="VEN53909.1"/>
    <property type="molecule type" value="Genomic_DNA"/>
</dbReference>
<dbReference type="OrthoDB" id="10465512at2759"/>
<reference evidence="2 3" key="1">
    <citation type="submission" date="2019-01" db="EMBL/GenBank/DDBJ databases">
        <authorList>
            <person name="Sayadi A."/>
        </authorList>
    </citation>
    <scope>NUCLEOTIDE SEQUENCE [LARGE SCALE GENOMIC DNA]</scope>
</reference>
<evidence type="ECO:0000313" key="3">
    <source>
        <dbReference type="Proteomes" id="UP000410492"/>
    </source>
</evidence>